<dbReference type="InterPro" id="IPR051063">
    <property type="entry name" value="PDI"/>
</dbReference>
<dbReference type="PRINTS" id="PR00421">
    <property type="entry name" value="THIOREDOXIN"/>
</dbReference>
<feature type="signal peptide" evidence="3">
    <location>
        <begin position="1"/>
        <end position="19"/>
    </location>
</feature>
<dbReference type="InterPro" id="IPR013766">
    <property type="entry name" value="Thioredoxin_domain"/>
</dbReference>
<evidence type="ECO:0000256" key="3">
    <source>
        <dbReference type="SAM" id="SignalP"/>
    </source>
</evidence>
<dbReference type="Proteomes" id="UP000232323">
    <property type="component" value="Unassembled WGS sequence"/>
</dbReference>
<dbReference type="EMBL" id="BEGY01000130">
    <property type="protein sequence ID" value="GAX84619.1"/>
    <property type="molecule type" value="Genomic_DNA"/>
</dbReference>
<organism evidence="5 6">
    <name type="scientific">Chlamydomonas eustigma</name>
    <dbReference type="NCBI Taxonomy" id="1157962"/>
    <lineage>
        <taxon>Eukaryota</taxon>
        <taxon>Viridiplantae</taxon>
        <taxon>Chlorophyta</taxon>
        <taxon>core chlorophytes</taxon>
        <taxon>Chlorophyceae</taxon>
        <taxon>CS clade</taxon>
        <taxon>Chlamydomonadales</taxon>
        <taxon>Chlamydomonadaceae</taxon>
        <taxon>Chlamydomonas</taxon>
    </lineage>
</organism>
<dbReference type="SUPFAM" id="SSF52833">
    <property type="entry name" value="Thioredoxin-like"/>
    <property type="match status" value="1"/>
</dbReference>
<dbReference type="GO" id="GO:0006457">
    <property type="term" value="P:protein folding"/>
    <property type="evidence" value="ECO:0007669"/>
    <property type="project" value="TreeGrafter"/>
</dbReference>
<feature type="chain" id="PRO_5013327062" description="Thioredoxin domain-containing protein" evidence="3">
    <location>
        <begin position="20"/>
        <end position="139"/>
    </location>
</feature>
<reference evidence="5 6" key="1">
    <citation type="submission" date="2017-08" db="EMBL/GenBank/DDBJ databases">
        <title>Acidophilic green algal genome provides insights into adaptation to an acidic environment.</title>
        <authorList>
            <person name="Hirooka S."/>
            <person name="Hirose Y."/>
            <person name="Kanesaki Y."/>
            <person name="Higuchi S."/>
            <person name="Fujiwara T."/>
            <person name="Onuma R."/>
            <person name="Era A."/>
            <person name="Ohbayashi R."/>
            <person name="Uzuka A."/>
            <person name="Nozaki H."/>
            <person name="Yoshikawa H."/>
            <person name="Miyagishima S.Y."/>
        </authorList>
    </citation>
    <scope>NUCLEOTIDE SEQUENCE [LARGE SCALE GENOMIC DNA]</scope>
    <source>
        <strain evidence="5 6">NIES-2499</strain>
    </source>
</reference>
<accession>A0A250XNU7</accession>
<keyword evidence="6" id="KW-1185">Reference proteome</keyword>
<evidence type="ECO:0000259" key="4">
    <source>
        <dbReference type="PROSITE" id="PS51352"/>
    </source>
</evidence>
<dbReference type="PROSITE" id="PS51352">
    <property type="entry name" value="THIOREDOXIN_2"/>
    <property type="match status" value="1"/>
</dbReference>
<gene>
    <name evidence="5" type="ORF">CEUSTIGMA_g12040.t1</name>
</gene>
<evidence type="ECO:0000256" key="1">
    <source>
        <dbReference type="ARBA" id="ARBA00006347"/>
    </source>
</evidence>
<dbReference type="STRING" id="1157962.A0A250XNU7"/>
<dbReference type="InterPro" id="IPR017937">
    <property type="entry name" value="Thioredoxin_CS"/>
</dbReference>
<dbReference type="Pfam" id="PF00085">
    <property type="entry name" value="Thioredoxin"/>
    <property type="match status" value="1"/>
</dbReference>
<protein>
    <recommendedName>
        <fullName evidence="4">Thioredoxin domain-containing protein</fullName>
    </recommendedName>
</protein>
<comment type="caution">
    <text evidence="5">The sequence shown here is derived from an EMBL/GenBank/DDBJ whole genome shotgun (WGS) entry which is preliminary data.</text>
</comment>
<name>A0A250XNU7_9CHLO</name>
<dbReference type="GO" id="GO:0003756">
    <property type="term" value="F:protein disulfide isomerase activity"/>
    <property type="evidence" value="ECO:0007669"/>
    <property type="project" value="TreeGrafter"/>
</dbReference>
<dbReference type="CDD" id="cd02961">
    <property type="entry name" value="PDI_a_family"/>
    <property type="match status" value="1"/>
</dbReference>
<dbReference type="GO" id="GO:0005783">
    <property type="term" value="C:endoplasmic reticulum"/>
    <property type="evidence" value="ECO:0007669"/>
    <property type="project" value="TreeGrafter"/>
</dbReference>
<sequence>MSLYSIALLLIGLVISVNAHDFGSKHTVELTASNYESETSSGKVYMIAYFAPWCGHCKKLAPQWQELGEKAASQENIKISYIDCTAHRDVCQKAEVKGYPTIKIVHKNEEYKTYKGSRDVSSMYDFVVEAASELLTESS</sequence>
<evidence type="ECO:0000313" key="6">
    <source>
        <dbReference type="Proteomes" id="UP000232323"/>
    </source>
</evidence>
<dbReference type="OrthoDB" id="72053at2759"/>
<feature type="domain" description="Thioredoxin" evidence="4">
    <location>
        <begin position="8"/>
        <end position="132"/>
    </location>
</feature>
<dbReference type="AlphaFoldDB" id="A0A250XNU7"/>
<comment type="similarity">
    <text evidence="1">Belongs to the protein disulfide isomerase family.</text>
</comment>
<keyword evidence="2 3" id="KW-0732">Signal</keyword>
<dbReference type="Gene3D" id="3.40.30.10">
    <property type="entry name" value="Glutaredoxin"/>
    <property type="match status" value="1"/>
</dbReference>
<dbReference type="PROSITE" id="PS00194">
    <property type="entry name" value="THIOREDOXIN_1"/>
    <property type="match status" value="1"/>
</dbReference>
<dbReference type="PANTHER" id="PTHR45672">
    <property type="entry name" value="PROTEIN DISULFIDE-ISOMERASE C17H9.14C-RELATED"/>
    <property type="match status" value="1"/>
</dbReference>
<dbReference type="InterPro" id="IPR036249">
    <property type="entry name" value="Thioredoxin-like_sf"/>
</dbReference>
<proteinExistence type="inferred from homology"/>
<evidence type="ECO:0000256" key="2">
    <source>
        <dbReference type="ARBA" id="ARBA00022729"/>
    </source>
</evidence>
<evidence type="ECO:0000313" key="5">
    <source>
        <dbReference type="EMBL" id="GAX84619.1"/>
    </source>
</evidence>
<dbReference type="PANTHER" id="PTHR45672:SF3">
    <property type="entry name" value="THIOREDOXIN DOMAIN-CONTAINING PROTEIN 5"/>
    <property type="match status" value="1"/>
</dbReference>